<dbReference type="InterPro" id="IPR019734">
    <property type="entry name" value="TPR_rpt"/>
</dbReference>
<evidence type="ECO:0000313" key="1">
    <source>
        <dbReference type="EMBL" id="VAV93282.1"/>
    </source>
</evidence>
<dbReference type="AlphaFoldDB" id="A0A3B0RNM2"/>
<dbReference type="Gene3D" id="1.25.40.10">
    <property type="entry name" value="Tetratricopeptide repeat domain"/>
    <property type="match status" value="1"/>
</dbReference>
<dbReference type="Pfam" id="PF13181">
    <property type="entry name" value="TPR_8"/>
    <property type="match status" value="1"/>
</dbReference>
<name>A0A3B0RNM2_9ZZZZ</name>
<dbReference type="SUPFAM" id="SSF48452">
    <property type="entry name" value="TPR-like"/>
    <property type="match status" value="1"/>
</dbReference>
<proteinExistence type="predicted"/>
<dbReference type="EMBL" id="UOEJ01000044">
    <property type="protein sequence ID" value="VAV93282.1"/>
    <property type="molecule type" value="Genomic_DNA"/>
</dbReference>
<sequence>MKMKYRFGWVFLFVSLSFGVGHSALSGEVSNQIEIADNKLILEQYAEAKEIYQKIINSSEPSVVVAYAHYKLGTVYKRQSDPEMAKKEYKKGLLSLRKAGEANHQIGKYLAQAIRITE</sequence>
<reference evidence="1" key="1">
    <citation type="submission" date="2018-06" db="EMBL/GenBank/DDBJ databases">
        <authorList>
            <person name="Zhirakovskaya E."/>
        </authorList>
    </citation>
    <scope>NUCLEOTIDE SEQUENCE</scope>
</reference>
<gene>
    <name evidence="1" type="ORF">MNBD_ALPHA01-189</name>
</gene>
<dbReference type="InterPro" id="IPR011990">
    <property type="entry name" value="TPR-like_helical_dom_sf"/>
</dbReference>
<organism evidence="1">
    <name type="scientific">hydrothermal vent metagenome</name>
    <dbReference type="NCBI Taxonomy" id="652676"/>
    <lineage>
        <taxon>unclassified sequences</taxon>
        <taxon>metagenomes</taxon>
        <taxon>ecological metagenomes</taxon>
    </lineage>
</organism>
<protein>
    <recommendedName>
        <fullName evidence="2">Tetratricopeptide repeat protein</fullName>
    </recommendedName>
</protein>
<accession>A0A3B0RNM2</accession>
<evidence type="ECO:0008006" key="2">
    <source>
        <dbReference type="Google" id="ProtNLM"/>
    </source>
</evidence>